<dbReference type="EMBL" id="FNFP01000003">
    <property type="protein sequence ID" value="SDK71782.1"/>
    <property type="molecule type" value="Genomic_DNA"/>
</dbReference>
<accession>A0A1G9E6K2</accession>
<keyword evidence="1" id="KW-0472">Membrane</keyword>
<protein>
    <submittedName>
        <fullName evidence="2">Uncharacterized membrane protein YsdA, DUF1294 family</fullName>
    </submittedName>
</protein>
<dbReference type="OrthoDB" id="1698854at2"/>
<dbReference type="Proteomes" id="UP000198718">
    <property type="component" value="Unassembled WGS sequence"/>
</dbReference>
<name>A0A1G9E6K2_9FIRM</name>
<proteinExistence type="predicted"/>
<organism evidence="2 3">
    <name type="scientific">Natronincola ferrireducens</name>
    <dbReference type="NCBI Taxonomy" id="393762"/>
    <lineage>
        <taxon>Bacteria</taxon>
        <taxon>Bacillati</taxon>
        <taxon>Bacillota</taxon>
        <taxon>Clostridia</taxon>
        <taxon>Peptostreptococcales</taxon>
        <taxon>Natronincolaceae</taxon>
        <taxon>Natronincola</taxon>
    </lineage>
</organism>
<gene>
    <name evidence="2" type="ORF">SAMN05660472_01854</name>
</gene>
<keyword evidence="1" id="KW-1133">Transmembrane helix</keyword>
<feature type="transmembrane region" description="Helical" evidence="1">
    <location>
        <begin position="15"/>
        <end position="35"/>
    </location>
</feature>
<feature type="transmembrane region" description="Helical" evidence="1">
    <location>
        <begin position="47"/>
        <end position="71"/>
    </location>
</feature>
<evidence type="ECO:0000313" key="2">
    <source>
        <dbReference type="EMBL" id="SDK71782.1"/>
    </source>
</evidence>
<reference evidence="2 3" key="1">
    <citation type="submission" date="2016-10" db="EMBL/GenBank/DDBJ databases">
        <authorList>
            <person name="de Groot N.N."/>
        </authorList>
    </citation>
    <scope>NUCLEOTIDE SEQUENCE [LARGE SCALE GENOMIC DNA]</scope>
    <source>
        <strain evidence="2 3">DSM 18346</strain>
    </source>
</reference>
<dbReference type="RefSeq" id="WP_090553415.1">
    <property type="nucleotide sequence ID" value="NZ_FNFP01000003.1"/>
</dbReference>
<evidence type="ECO:0000256" key="1">
    <source>
        <dbReference type="SAM" id="Phobius"/>
    </source>
</evidence>
<dbReference type="Pfam" id="PF06961">
    <property type="entry name" value="DUF1294"/>
    <property type="match status" value="1"/>
</dbReference>
<keyword evidence="3" id="KW-1185">Reference proteome</keyword>
<dbReference type="AlphaFoldDB" id="A0A1G9E6K2"/>
<evidence type="ECO:0000313" key="3">
    <source>
        <dbReference type="Proteomes" id="UP000198718"/>
    </source>
</evidence>
<sequence length="104" mass="12069">MGFAREIYGEYPTIVNFYSLYILGINIVAILLMGIDKKRAKKNQWRIKEITLLSIGLLGGAVGVLIGMVFFHHKQNKKKFYAGVPLLYIMNKIINIIIYDYWLR</sequence>
<dbReference type="STRING" id="393762.SAMN05660472_01854"/>
<keyword evidence="1" id="KW-0812">Transmembrane</keyword>
<feature type="transmembrane region" description="Helical" evidence="1">
    <location>
        <begin position="83"/>
        <end position="103"/>
    </location>
</feature>
<dbReference type="InterPro" id="IPR010718">
    <property type="entry name" value="DUF1294"/>
</dbReference>